<reference evidence="1" key="1">
    <citation type="journal article" date="2022" name="Int. J. Mol. Sci.">
        <title>Draft Genome of Tanacetum Coccineum: Genomic Comparison of Closely Related Tanacetum-Family Plants.</title>
        <authorList>
            <person name="Yamashiro T."/>
            <person name="Shiraishi A."/>
            <person name="Nakayama K."/>
            <person name="Satake H."/>
        </authorList>
    </citation>
    <scope>NUCLEOTIDE SEQUENCE</scope>
</reference>
<evidence type="ECO:0000313" key="2">
    <source>
        <dbReference type="Proteomes" id="UP001151760"/>
    </source>
</evidence>
<protein>
    <recommendedName>
        <fullName evidence="3">Reverse transcriptase domain-containing protein</fullName>
    </recommendedName>
</protein>
<dbReference type="PANTHER" id="PTHR48475">
    <property type="entry name" value="RIBONUCLEASE H"/>
    <property type="match status" value="1"/>
</dbReference>
<evidence type="ECO:0008006" key="3">
    <source>
        <dbReference type="Google" id="ProtNLM"/>
    </source>
</evidence>
<dbReference type="SUPFAM" id="SSF56672">
    <property type="entry name" value="DNA/RNA polymerases"/>
    <property type="match status" value="1"/>
</dbReference>
<reference evidence="1" key="2">
    <citation type="submission" date="2022-01" db="EMBL/GenBank/DDBJ databases">
        <authorList>
            <person name="Yamashiro T."/>
            <person name="Shiraishi A."/>
            <person name="Satake H."/>
            <person name="Nakayama K."/>
        </authorList>
    </citation>
    <scope>NUCLEOTIDE SEQUENCE</scope>
</reference>
<dbReference type="Gene3D" id="3.30.70.270">
    <property type="match status" value="1"/>
</dbReference>
<name>A0ABQ5GTQ1_9ASTR</name>
<proteinExistence type="predicted"/>
<keyword evidence="2" id="KW-1185">Reference proteome</keyword>
<dbReference type="InterPro" id="IPR043502">
    <property type="entry name" value="DNA/RNA_pol_sf"/>
</dbReference>
<evidence type="ECO:0000313" key="1">
    <source>
        <dbReference type="EMBL" id="GJT78834.1"/>
    </source>
</evidence>
<dbReference type="InterPro" id="IPR043128">
    <property type="entry name" value="Rev_trsase/Diguanyl_cyclase"/>
</dbReference>
<gene>
    <name evidence="1" type="ORF">Tco_1045559</name>
</gene>
<dbReference type="PANTHER" id="PTHR48475:SF2">
    <property type="entry name" value="RIBONUCLEASE H"/>
    <property type="match status" value="1"/>
</dbReference>
<dbReference type="EMBL" id="BQNB010018838">
    <property type="protein sequence ID" value="GJT78834.1"/>
    <property type="molecule type" value="Genomic_DNA"/>
</dbReference>
<accession>A0ABQ5GTQ1</accession>
<sequence length="204" mass="22815">MDFMIVRSISPYNGIIGRPGIREIEAVPSTAHEMLKFPADGGIVTIRSTILIPAECATVITSPKEIPKEMAESDEEKMAFHTSQKVLLRRLLKNTGATNQRLVDRAFDSHVGRNMEVYVNDLVIKSHTEAEMGGTLPSDRKEASKLHIKARQYELKEGTLYRRSFLKTWLRCLGPLQASYVIREIHEGLCSMHAGPRSVGVAKL</sequence>
<dbReference type="Proteomes" id="UP001151760">
    <property type="component" value="Unassembled WGS sequence"/>
</dbReference>
<organism evidence="1 2">
    <name type="scientific">Tanacetum coccineum</name>
    <dbReference type="NCBI Taxonomy" id="301880"/>
    <lineage>
        <taxon>Eukaryota</taxon>
        <taxon>Viridiplantae</taxon>
        <taxon>Streptophyta</taxon>
        <taxon>Embryophyta</taxon>
        <taxon>Tracheophyta</taxon>
        <taxon>Spermatophyta</taxon>
        <taxon>Magnoliopsida</taxon>
        <taxon>eudicotyledons</taxon>
        <taxon>Gunneridae</taxon>
        <taxon>Pentapetalae</taxon>
        <taxon>asterids</taxon>
        <taxon>campanulids</taxon>
        <taxon>Asterales</taxon>
        <taxon>Asteraceae</taxon>
        <taxon>Asteroideae</taxon>
        <taxon>Anthemideae</taxon>
        <taxon>Anthemidinae</taxon>
        <taxon>Tanacetum</taxon>
    </lineage>
</organism>
<comment type="caution">
    <text evidence="1">The sequence shown here is derived from an EMBL/GenBank/DDBJ whole genome shotgun (WGS) entry which is preliminary data.</text>
</comment>